<feature type="chain" id="PRO_5014766320" evidence="1">
    <location>
        <begin position="24"/>
        <end position="96"/>
    </location>
</feature>
<accession>A0A2M3ZUZ6</accession>
<keyword evidence="1" id="KW-0732">Signal</keyword>
<proteinExistence type="predicted"/>
<protein>
    <submittedName>
        <fullName evidence="2">Putative secreted peptide</fullName>
    </submittedName>
</protein>
<dbReference type="EMBL" id="GGFM01011590">
    <property type="protein sequence ID" value="MBW32341.1"/>
    <property type="molecule type" value="Transcribed_RNA"/>
</dbReference>
<evidence type="ECO:0000256" key="1">
    <source>
        <dbReference type="SAM" id="SignalP"/>
    </source>
</evidence>
<reference evidence="2" key="1">
    <citation type="submission" date="2018-01" db="EMBL/GenBank/DDBJ databases">
        <title>An insight into the sialome of Amazonian anophelines.</title>
        <authorList>
            <person name="Ribeiro J.M."/>
            <person name="Scarpassa V."/>
            <person name="Calvo E."/>
        </authorList>
    </citation>
    <scope>NUCLEOTIDE SEQUENCE</scope>
    <source>
        <tissue evidence="2">Salivary glands</tissue>
    </source>
</reference>
<evidence type="ECO:0000313" key="2">
    <source>
        <dbReference type="EMBL" id="MBW32341.1"/>
    </source>
</evidence>
<feature type="signal peptide" evidence="1">
    <location>
        <begin position="1"/>
        <end position="23"/>
    </location>
</feature>
<dbReference type="AlphaFoldDB" id="A0A2M3ZUZ6"/>
<name>A0A2M3ZUZ6_9DIPT</name>
<organism evidence="2">
    <name type="scientific">Anopheles braziliensis</name>
    <dbReference type="NCBI Taxonomy" id="58242"/>
    <lineage>
        <taxon>Eukaryota</taxon>
        <taxon>Metazoa</taxon>
        <taxon>Ecdysozoa</taxon>
        <taxon>Arthropoda</taxon>
        <taxon>Hexapoda</taxon>
        <taxon>Insecta</taxon>
        <taxon>Pterygota</taxon>
        <taxon>Neoptera</taxon>
        <taxon>Endopterygota</taxon>
        <taxon>Diptera</taxon>
        <taxon>Nematocera</taxon>
        <taxon>Culicoidea</taxon>
        <taxon>Culicidae</taxon>
        <taxon>Anophelinae</taxon>
        <taxon>Anopheles</taxon>
    </lineage>
</organism>
<sequence>MSSSFSTLSAIFAWPLCCHFLTAAGVFLSAVSNAPTAAWPHCAPILPLPIFRSFRTTSTILYSPPKSANTFSADSFSPFVWPEEGTACFLACLANV</sequence>